<dbReference type="AlphaFoldDB" id="A0A4P9W8I6"/>
<accession>A0A4P9W8I6</accession>
<evidence type="ECO:0000256" key="1">
    <source>
        <dbReference type="SAM" id="MobiDB-lite"/>
    </source>
</evidence>
<evidence type="ECO:0000313" key="3">
    <source>
        <dbReference type="Proteomes" id="UP000269721"/>
    </source>
</evidence>
<feature type="region of interest" description="Disordered" evidence="1">
    <location>
        <begin position="73"/>
        <end position="92"/>
    </location>
</feature>
<dbReference type="EMBL" id="KZ996564">
    <property type="protein sequence ID" value="RKO88664.1"/>
    <property type="molecule type" value="Genomic_DNA"/>
</dbReference>
<dbReference type="Proteomes" id="UP000269721">
    <property type="component" value="Unassembled WGS sequence"/>
</dbReference>
<sequence>TLAASAYPSLAREALRSGHGLRSVVNATFSADGDGAVDVVTELERRLQALAEELRDTRARLCCADLEVKTLQRQNDPQAERSTKRAKKYLKDKSKASQSAKILCRSDHLADVQESVEFLELVRLLAESCVLADSSAEVHIATEYGDIILSTISKILRLTQTTLSRLITNLPQRLAEVGTDSGVFEAQVDIARAVSGFKELAVRLLAPHALHALATAASIDLAQQAHIAAEETFHCLAGIEAISEEIRARGGVLSKSDSLLRTTTALLELSLRDAPSERAIYAYRACLQLRALLERREAALFLHAEAAVLTAFDGCLVASRADR</sequence>
<keyword evidence="3" id="KW-1185">Reference proteome</keyword>
<organism evidence="2 3">
    <name type="scientific">Blyttiomyces helicus</name>
    <dbReference type="NCBI Taxonomy" id="388810"/>
    <lineage>
        <taxon>Eukaryota</taxon>
        <taxon>Fungi</taxon>
        <taxon>Fungi incertae sedis</taxon>
        <taxon>Chytridiomycota</taxon>
        <taxon>Chytridiomycota incertae sedis</taxon>
        <taxon>Chytridiomycetes</taxon>
        <taxon>Chytridiomycetes incertae sedis</taxon>
        <taxon>Blyttiomyces</taxon>
    </lineage>
</organism>
<reference evidence="3" key="1">
    <citation type="journal article" date="2018" name="Nat. Microbiol.">
        <title>Leveraging single-cell genomics to expand the fungal tree of life.</title>
        <authorList>
            <person name="Ahrendt S.R."/>
            <person name="Quandt C.A."/>
            <person name="Ciobanu D."/>
            <person name="Clum A."/>
            <person name="Salamov A."/>
            <person name="Andreopoulos B."/>
            <person name="Cheng J.F."/>
            <person name="Woyke T."/>
            <person name="Pelin A."/>
            <person name="Henrissat B."/>
            <person name="Reynolds N.K."/>
            <person name="Benny G.L."/>
            <person name="Smith M.E."/>
            <person name="James T.Y."/>
            <person name="Grigoriev I.V."/>
        </authorList>
    </citation>
    <scope>NUCLEOTIDE SEQUENCE [LARGE SCALE GENOMIC DNA]</scope>
</reference>
<evidence type="ECO:0000313" key="2">
    <source>
        <dbReference type="EMBL" id="RKO88664.1"/>
    </source>
</evidence>
<name>A0A4P9W8I6_9FUNG</name>
<proteinExistence type="predicted"/>
<feature type="compositionally biased region" description="Basic and acidic residues" evidence="1">
    <location>
        <begin position="78"/>
        <end position="92"/>
    </location>
</feature>
<protein>
    <submittedName>
        <fullName evidence="2">Uncharacterized protein</fullName>
    </submittedName>
</protein>
<feature type="non-terminal residue" evidence="2">
    <location>
        <position position="1"/>
    </location>
</feature>
<gene>
    <name evidence="2" type="ORF">BDK51DRAFT_39699</name>
</gene>